<dbReference type="InterPro" id="IPR002797">
    <property type="entry name" value="Polysacc_synth"/>
</dbReference>
<dbReference type="RefSeq" id="WP_060463636.1">
    <property type="nucleotide sequence ID" value="NZ_CP046589.1"/>
</dbReference>
<protein>
    <submittedName>
        <fullName evidence="7">Flippase</fullName>
    </submittedName>
</protein>
<evidence type="ECO:0000313" key="7">
    <source>
        <dbReference type="EMBL" id="MES5150039.1"/>
    </source>
</evidence>
<feature type="transmembrane region" description="Helical" evidence="6">
    <location>
        <begin position="286"/>
        <end position="308"/>
    </location>
</feature>
<evidence type="ECO:0000256" key="1">
    <source>
        <dbReference type="ARBA" id="ARBA00004651"/>
    </source>
</evidence>
<keyword evidence="4 6" id="KW-1133">Transmembrane helix</keyword>
<feature type="transmembrane region" description="Helical" evidence="6">
    <location>
        <begin position="49"/>
        <end position="66"/>
    </location>
</feature>
<dbReference type="PANTHER" id="PTHR30250">
    <property type="entry name" value="PST FAMILY PREDICTED COLANIC ACID TRANSPORTER"/>
    <property type="match status" value="1"/>
</dbReference>
<sequence>MKNKSLGLNAFLNGLKSTLNLLFPLITFPYVSRVLGVKGIGVYNYSNSIVSYFLLIAALGISTYAIREGAKYRDDKKQINEFASEIFTINICSTLVSYILLFACLIIFTNLHDYVSCILIFSVQIFFTTLGMDWVYSIYEDYAYITVRSISFQIISLILLFIFVRSKNDYLNYAIITVFSSVGSNIFNFVHARMFVKVKLTWDIPWKHHLLPIFIIFASNVAIMVFVNSDITILGIMKNTYVVGLYSVAAKVYSIIKNLLASLLIVTVPRLAMLMGKRRMNEYNKILTKVINMLLLFTLPAMTGLFMLSKEVVLIISGRSFLAATPSLQILCFALIFSLFSWVMSDCVLIPIKREKFVLIGTVISAIINICLNLILIPFWSEKAAALSTVAAEASMMISNLYFSRDIISKIIKSGNFRNNLLSSLLGCSGIVLICWLCDIGWESFFLKTLFSIILSVVIYGAILIFLNNATIISIMKGIKNKFIKYK</sequence>
<proteinExistence type="predicted"/>
<organism evidence="7 8">
    <name type="scientific">Lactobacillus crispatus</name>
    <dbReference type="NCBI Taxonomy" id="47770"/>
    <lineage>
        <taxon>Bacteria</taxon>
        <taxon>Bacillati</taxon>
        <taxon>Bacillota</taxon>
        <taxon>Bacilli</taxon>
        <taxon>Lactobacillales</taxon>
        <taxon>Lactobacillaceae</taxon>
        <taxon>Lactobacillus</taxon>
    </lineage>
</organism>
<feature type="transmembrane region" description="Helical" evidence="6">
    <location>
        <begin position="21"/>
        <end position="43"/>
    </location>
</feature>
<dbReference type="Pfam" id="PF01943">
    <property type="entry name" value="Polysacc_synt"/>
    <property type="match status" value="1"/>
</dbReference>
<gene>
    <name evidence="7" type="ORF">ABVC42_08990</name>
</gene>
<evidence type="ECO:0000256" key="4">
    <source>
        <dbReference type="ARBA" id="ARBA00022989"/>
    </source>
</evidence>
<evidence type="ECO:0000256" key="5">
    <source>
        <dbReference type="ARBA" id="ARBA00023136"/>
    </source>
</evidence>
<feature type="transmembrane region" description="Helical" evidence="6">
    <location>
        <begin position="170"/>
        <end position="190"/>
    </location>
</feature>
<feature type="transmembrane region" description="Helical" evidence="6">
    <location>
        <begin position="142"/>
        <end position="164"/>
    </location>
</feature>
<name>A0ABV2B9V6_9LACO</name>
<feature type="transmembrane region" description="Helical" evidence="6">
    <location>
        <begin position="210"/>
        <end position="235"/>
    </location>
</feature>
<evidence type="ECO:0000256" key="3">
    <source>
        <dbReference type="ARBA" id="ARBA00022692"/>
    </source>
</evidence>
<keyword evidence="2" id="KW-1003">Cell membrane</keyword>
<dbReference type="Proteomes" id="UP001434419">
    <property type="component" value="Unassembled WGS sequence"/>
</dbReference>
<dbReference type="CDD" id="cd13128">
    <property type="entry name" value="MATE_Wzx_like"/>
    <property type="match status" value="1"/>
</dbReference>
<dbReference type="PANTHER" id="PTHR30250:SF11">
    <property type="entry name" value="O-ANTIGEN TRANSPORTER-RELATED"/>
    <property type="match status" value="1"/>
</dbReference>
<comment type="subcellular location">
    <subcellularLocation>
        <location evidence="1">Cell membrane</location>
        <topology evidence="1">Multi-pass membrane protein</topology>
    </subcellularLocation>
</comment>
<feature type="transmembrane region" description="Helical" evidence="6">
    <location>
        <begin position="328"/>
        <end position="350"/>
    </location>
</feature>
<dbReference type="InterPro" id="IPR050833">
    <property type="entry name" value="Poly_Biosynth_Transport"/>
</dbReference>
<evidence type="ECO:0000256" key="2">
    <source>
        <dbReference type="ARBA" id="ARBA00022475"/>
    </source>
</evidence>
<feature type="transmembrane region" description="Helical" evidence="6">
    <location>
        <begin position="424"/>
        <end position="445"/>
    </location>
</feature>
<feature type="transmembrane region" description="Helical" evidence="6">
    <location>
        <begin position="385"/>
        <end position="403"/>
    </location>
</feature>
<reference evidence="7" key="1">
    <citation type="submission" date="2024-06" db="EMBL/GenBank/DDBJ databases">
        <title>Vaginal Lactobacillus fatty acid response mechanisms reveal a metabolite-targeted strategy for bacterial vaginosis treatment.</title>
        <authorList>
            <person name="Zhu M."/>
            <person name="Blainey P.C."/>
            <person name="Bloom S.M."/>
            <person name="Kwon D.S."/>
        </authorList>
    </citation>
    <scope>NUCLEOTIDE SEQUENCE</scope>
    <source>
        <strain evidence="7">194_F1_1</strain>
    </source>
</reference>
<comment type="caution">
    <text evidence="7">The sequence shown here is derived from an EMBL/GenBank/DDBJ whole genome shotgun (WGS) entry which is preliminary data.</text>
</comment>
<feature type="transmembrane region" description="Helical" evidence="6">
    <location>
        <begin position="451"/>
        <end position="475"/>
    </location>
</feature>
<feature type="transmembrane region" description="Helical" evidence="6">
    <location>
        <begin position="357"/>
        <end position="379"/>
    </location>
</feature>
<keyword evidence="5 6" id="KW-0472">Membrane</keyword>
<dbReference type="EMBL" id="JBETVU010000012">
    <property type="protein sequence ID" value="MES5150039.1"/>
    <property type="molecule type" value="Genomic_DNA"/>
</dbReference>
<accession>A0ABV2B9V6</accession>
<keyword evidence="3 6" id="KW-0812">Transmembrane</keyword>
<feature type="transmembrane region" description="Helical" evidence="6">
    <location>
        <begin position="87"/>
        <end position="108"/>
    </location>
</feature>
<evidence type="ECO:0000256" key="6">
    <source>
        <dbReference type="SAM" id="Phobius"/>
    </source>
</evidence>
<keyword evidence="8" id="KW-1185">Reference proteome</keyword>
<evidence type="ECO:0000313" key="8">
    <source>
        <dbReference type="Proteomes" id="UP001434419"/>
    </source>
</evidence>
<feature type="transmembrane region" description="Helical" evidence="6">
    <location>
        <begin position="114"/>
        <end position="135"/>
    </location>
</feature>